<keyword evidence="3" id="KW-1185">Reference proteome</keyword>
<protein>
    <submittedName>
        <fullName evidence="2">Uncharacterized protein</fullName>
    </submittedName>
</protein>
<reference evidence="2 3" key="1">
    <citation type="submission" date="2022-11" db="EMBL/GenBank/DDBJ databases">
        <title>Genome Sequencing of Nocardia sp. ON39_IFM12276 and assembly.</title>
        <authorList>
            <person name="Shimojima M."/>
            <person name="Toyokawa M."/>
            <person name="Uesaka K."/>
        </authorList>
    </citation>
    <scope>NUCLEOTIDE SEQUENCE [LARGE SCALE GENOMIC DNA]</scope>
    <source>
        <strain evidence="2 3">IFM 12276</strain>
    </source>
</reference>
<dbReference type="EMBL" id="AP026978">
    <property type="protein sequence ID" value="BDU02571.1"/>
    <property type="molecule type" value="Genomic_DNA"/>
</dbReference>
<feature type="region of interest" description="Disordered" evidence="1">
    <location>
        <begin position="1"/>
        <end position="31"/>
    </location>
</feature>
<accession>A0ABM8D560</accession>
<feature type="region of interest" description="Disordered" evidence="1">
    <location>
        <begin position="85"/>
        <end position="112"/>
    </location>
</feature>
<evidence type="ECO:0000313" key="3">
    <source>
        <dbReference type="Proteomes" id="UP001317870"/>
    </source>
</evidence>
<evidence type="ECO:0000313" key="2">
    <source>
        <dbReference type="EMBL" id="BDU02571.1"/>
    </source>
</evidence>
<organism evidence="2 3">
    <name type="scientific">Nocardia sputorum</name>
    <dbReference type="NCBI Taxonomy" id="2984338"/>
    <lineage>
        <taxon>Bacteria</taxon>
        <taxon>Bacillati</taxon>
        <taxon>Actinomycetota</taxon>
        <taxon>Actinomycetes</taxon>
        <taxon>Mycobacteriales</taxon>
        <taxon>Nocardiaceae</taxon>
        <taxon>Nocardia</taxon>
    </lineage>
</organism>
<feature type="compositionally biased region" description="Basic and acidic residues" evidence="1">
    <location>
        <begin position="1"/>
        <end position="23"/>
    </location>
</feature>
<gene>
    <name evidence="2" type="ORF">IFM12276_55990</name>
</gene>
<dbReference type="Proteomes" id="UP001317870">
    <property type="component" value="Chromosome"/>
</dbReference>
<name>A0ABM8D560_9NOCA</name>
<sequence length="346" mass="41087">MHHHRENVLLRRVHDPQQPDANRHVGGHIEGGRRERVHLALDLVRTDRMFGHIQRHLARGQHHLHRTIGRLRIHRAQHLVPRHHIAQRRTQRAHIQRTGQPQRERQVVGRRTGRRDGVLDVVEAVEEPHPPLRQRQRQLLRTSDTPQPHTALTVGMRLQRRRQRRDRGCLEQRTHRHLSIDRRPETRHDPRGDQRIAAEREEIVIRADPVHAEHRREHLGDDFLDRRRRRTESPRREGRLGKRLAIELAAGIQRERVQRHDGSRNHVGGQRFRDRREQVALLDRVPGRGYRVGDQLVAQGRRRDHRHGLAHRRLRQQRRLDLTQLDPLTAELHLEIGPAQIVQPVR</sequence>
<feature type="compositionally biased region" description="Basic residues" evidence="1">
    <location>
        <begin position="85"/>
        <end position="95"/>
    </location>
</feature>
<evidence type="ECO:0000256" key="1">
    <source>
        <dbReference type="SAM" id="MobiDB-lite"/>
    </source>
</evidence>
<proteinExistence type="predicted"/>